<dbReference type="SUPFAM" id="SSF81901">
    <property type="entry name" value="HCP-like"/>
    <property type="match status" value="1"/>
</dbReference>
<sequence length="115" mass="12842">MRVALWLLDNPRLGHAPSIKRFAGQLLKQPAREGVVAAQSRLGQMLCRDCGNTRDRRMGLEMLRLAARAGDSCAQLELGRHYLKPRVNEPHQAHQWLEQAAAHGSQEAKALLKSL</sequence>
<gene>
    <name evidence="1" type="ORF">SAMN05216255_0610</name>
</gene>
<evidence type="ECO:0000313" key="1">
    <source>
        <dbReference type="EMBL" id="SNR85639.1"/>
    </source>
</evidence>
<accession>A0A238ZR18</accession>
<dbReference type="EMBL" id="FZOG01000001">
    <property type="protein sequence ID" value="SNR85639.1"/>
    <property type="molecule type" value="Genomic_DNA"/>
</dbReference>
<evidence type="ECO:0000313" key="2">
    <source>
        <dbReference type="Proteomes" id="UP000242915"/>
    </source>
</evidence>
<protein>
    <submittedName>
        <fullName evidence="1">Sel1 repeat-containing protein</fullName>
    </submittedName>
</protein>
<dbReference type="AlphaFoldDB" id="A0A238ZR18"/>
<proteinExistence type="predicted"/>
<dbReference type="InterPro" id="IPR011990">
    <property type="entry name" value="TPR-like_helical_dom_sf"/>
</dbReference>
<reference evidence="2" key="1">
    <citation type="submission" date="2017-06" db="EMBL/GenBank/DDBJ databases">
        <authorList>
            <person name="Varghese N."/>
            <person name="Submissions S."/>
        </authorList>
    </citation>
    <scope>NUCLEOTIDE SEQUENCE [LARGE SCALE GENOMIC DNA]</scope>
    <source>
        <strain evidence="2">CIP 108523</strain>
    </source>
</reference>
<dbReference type="InterPro" id="IPR052748">
    <property type="entry name" value="ISR_Activator"/>
</dbReference>
<dbReference type="SMART" id="SM00671">
    <property type="entry name" value="SEL1"/>
    <property type="match status" value="2"/>
</dbReference>
<dbReference type="PANTHER" id="PTHR45011:SF1">
    <property type="entry name" value="DAP3-BINDING CELL DEATH ENHANCER 1"/>
    <property type="match status" value="1"/>
</dbReference>
<name>A0A238ZR18_9PSED</name>
<organism evidence="1 2">
    <name type="scientific">Pseudomonas segetis</name>
    <dbReference type="NCBI Taxonomy" id="298908"/>
    <lineage>
        <taxon>Bacteria</taxon>
        <taxon>Pseudomonadati</taxon>
        <taxon>Pseudomonadota</taxon>
        <taxon>Gammaproteobacteria</taxon>
        <taxon>Pseudomonadales</taxon>
        <taxon>Pseudomonadaceae</taxon>
        <taxon>Pseudomonas</taxon>
    </lineage>
</organism>
<dbReference type="Proteomes" id="UP000242915">
    <property type="component" value="Unassembled WGS sequence"/>
</dbReference>
<dbReference type="Pfam" id="PF08238">
    <property type="entry name" value="Sel1"/>
    <property type="match status" value="2"/>
</dbReference>
<dbReference type="Gene3D" id="1.25.40.10">
    <property type="entry name" value="Tetratricopeptide repeat domain"/>
    <property type="match status" value="1"/>
</dbReference>
<dbReference type="RefSeq" id="WP_089358740.1">
    <property type="nucleotide sequence ID" value="NZ_FZOG01000001.1"/>
</dbReference>
<dbReference type="PANTHER" id="PTHR45011">
    <property type="entry name" value="DAP3-BINDING CELL DEATH ENHANCER 1"/>
    <property type="match status" value="1"/>
</dbReference>
<dbReference type="InterPro" id="IPR006597">
    <property type="entry name" value="Sel1-like"/>
</dbReference>
<keyword evidence="2" id="KW-1185">Reference proteome</keyword>